<proteinExistence type="predicted"/>
<dbReference type="RefSeq" id="WP_222580307.1">
    <property type="nucleotide sequence ID" value="NZ_JAHVHU010000010.1"/>
</dbReference>
<dbReference type="SUPFAM" id="SSF50969">
    <property type="entry name" value="YVTN repeat-like/Quinoprotein amine dehydrogenase"/>
    <property type="match status" value="1"/>
</dbReference>
<reference evidence="2" key="1">
    <citation type="submission" date="2021-06" db="EMBL/GenBank/DDBJ databases">
        <title>44 bacteria genomes isolated from Dapeng, Shenzhen.</title>
        <authorList>
            <person name="Zheng W."/>
            <person name="Yu S."/>
            <person name="Huang Y."/>
        </authorList>
    </citation>
    <scope>NUCLEOTIDE SEQUENCE</scope>
    <source>
        <strain evidence="2">DP5N28-2</strain>
    </source>
</reference>
<keyword evidence="3" id="KW-1185">Reference proteome</keyword>
<feature type="chain" id="PRO_5037261746" evidence="1">
    <location>
        <begin position="21"/>
        <end position="620"/>
    </location>
</feature>
<gene>
    <name evidence="2" type="ORF">KUV50_11520</name>
</gene>
<name>A0A953LAJ4_9BACT</name>
<protein>
    <submittedName>
        <fullName evidence="2">Uncharacterized protein</fullName>
    </submittedName>
</protein>
<keyword evidence="1" id="KW-0732">Signal</keyword>
<feature type="signal peptide" evidence="1">
    <location>
        <begin position="1"/>
        <end position="20"/>
    </location>
</feature>
<accession>A0A953LAJ4</accession>
<dbReference type="EMBL" id="JAHVHU010000010">
    <property type="protein sequence ID" value="MBY5958768.1"/>
    <property type="molecule type" value="Genomic_DNA"/>
</dbReference>
<dbReference type="SUPFAM" id="SSF63829">
    <property type="entry name" value="Calcium-dependent phosphotriesterase"/>
    <property type="match status" value="1"/>
</dbReference>
<comment type="caution">
    <text evidence="2">The sequence shown here is derived from an EMBL/GenBank/DDBJ whole genome shotgun (WGS) entry which is preliminary data.</text>
</comment>
<sequence length="620" mass="69076">MRLFICLLLSLLYVTNIVQSQENKYNFEALGKPVRSTIPIQFVTSTPSTGSIAWASLTDADRSALIGINLESGELTEIDLTPYGKANGVLIFKESNHIIHIYAGVPGRFFRYDVNTDKLSVIGEVTKSKYWMSTSYTIAPDGKIYVGTYPRTAVSVLDPETESVEVLDQISSTPGTEYVINPASSDDGIIYFPTGMHHGELWVYNPETKTKKQILPEYLQTYGQPRIWIAEDGKVYGKKGSTKFLCTPDGIIEGKTKPKRKRKKDHNTISHRALFINEKGALVLEDIGSKERIQVKSEFEPPAHEIYSIGDVFKEKLYGSSLKPGHVFTFDLKSRQFEDLGKITRGGVQVYDILSSSDGLYMSSYTGGYIDYFDYDEEAGPINQTSIAHLKATDNQERIVQMVYGENGHIYAPTFPIKGYLGGVLTEINTQTRVVKTFKGLIKDQSLTSITSIPMTGELLITSSIYGGTSAKPKARSAFIFIWDPETETVKYKSQPIPTARKYGKTVLASNGMVYGTAKDSIYAFDPINYKVTFKGKLKTQLQVKTPKLMLSDRAGRDGILYGVDVVNGQLFSIDSNTNHLQLLAQDDSIIGARFAEVKDDGYLYYPHDAVLMRVKVVKE</sequence>
<dbReference type="AlphaFoldDB" id="A0A953LAJ4"/>
<dbReference type="InterPro" id="IPR011044">
    <property type="entry name" value="Quino_amine_DH_bsu"/>
</dbReference>
<evidence type="ECO:0000313" key="3">
    <source>
        <dbReference type="Proteomes" id="UP000753961"/>
    </source>
</evidence>
<evidence type="ECO:0000313" key="2">
    <source>
        <dbReference type="EMBL" id="MBY5958768.1"/>
    </source>
</evidence>
<organism evidence="2 3">
    <name type="scientific">Membranihabitans marinus</name>
    <dbReference type="NCBI Taxonomy" id="1227546"/>
    <lineage>
        <taxon>Bacteria</taxon>
        <taxon>Pseudomonadati</taxon>
        <taxon>Bacteroidota</taxon>
        <taxon>Saprospiria</taxon>
        <taxon>Saprospirales</taxon>
        <taxon>Saprospiraceae</taxon>
        <taxon>Membranihabitans</taxon>
    </lineage>
</organism>
<dbReference type="Proteomes" id="UP000753961">
    <property type="component" value="Unassembled WGS sequence"/>
</dbReference>
<evidence type="ECO:0000256" key="1">
    <source>
        <dbReference type="SAM" id="SignalP"/>
    </source>
</evidence>